<dbReference type="InterPro" id="IPR050834">
    <property type="entry name" value="Glycosyltransf_2"/>
</dbReference>
<reference evidence="2 3" key="1">
    <citation type="journal article" date="2014" name="Int. J. Syst. Evol. Microbiol.">
        <title>Complete genome sequence of Corynebacterium casei LMG S-19264T (=DSM 44701T), isolated from a smear-ripened cheese.</title>
        <authorList>
            <consortium name="US DOE Joint Genome Institute (JGI-PGF)"/>
            <person name="Walter F."/>
            <person name="Albersmeier A."/>
            <person name="Kalinowski J."/>
            <person name="Ruckert C."/>
        </authorList>
    </citation>
    <scope>NUCLEOTIDE SEQUENCE [LARGE SCALE GENOMIC DNA]</scope>
    <source>
        <strain evidence="2 3">NBRC 112289</strain>
    </source>
</reference>
<proteinExistence type="predicted"/>
<comment type="caution">
    <text evidence="2">The sequence shown here is derived from an EMBL/GenBank/DDBJ whole genome shotgun (WGS) entry which is preliminary data.</text>
</comment>
<accession>A0AA37UE03</accession>
<dbReference type="PANTHER" id="PTHR43685">
    <property type="entry name" value="GLYCOSYLTRANSFERASE"/>
    <property type="match status" value="1"/>
</dbReference>
<dbReference type="InterPro" id="IPR029044">
    <property type="entry name" value="Nucleotide-diphossugar_trans"/>
</dbReference>
<dbReference type="InterPro" id="IPR001173">
    <property type="entry name" value="Glyco_trans_2-like"/>
</dbReference>
<dbReference type="Proteomes" id="UP001157160">
    <property type="component" value="Unassembled WGS sequence"/>
</dbReference>
<keyword evidence="3" id="KW-1185">Reference proteome</keyword>
<sequence>MTTTPPRVVAVIAAWNRRDLLREALEALLAQTVPLAGIVVVDNGSDDDSAEVAAQTAPDAVVVRFDRNTGGAGGFAAGIAHALELQPDWIWAMDDDTIPTPSALQALLATTAALPGSPSPAPA</sequence>
<dbReference type="RefSeq" id="WP_284231072.1">
    <property type="nucleotide sequence ID" value="NZ_BSUL01000001.1"/>
</dbReference>
<evidence type="ECO:0000313" key="2">
    <source>
        <dbReference type="EMBL" id="GMA28000.1"/>
    </source>
</evidence>
<organism evidence="2 3">
    <name type="scientific">Arenivirga flava</name>
    <dbReference type="NCBI Taxonomy" id="1930060"/>
    <lineage>
        <taxon>Bacteria</taxon>
        <taxon>Bacillati</taxon>
        <taxon>Actinomycetota</taxon>
        <taxon>Actinomycetes</taxon>
        <taxon>Micrococcales</taxon>
        <taxon>Microbacteriaceae</taxon>
        <taxon>Arenivirga</taxon>
    </lineage>
</organism>
<protein>
    <recommendedName>
        <fullName evidence="1">Glycosyltransferase 2-like domain-containing protein</fullName>
    </recommendedName>
</protein>
<feature type="domain" description="Glycosyltransferase 2-like" evidence="1">
    <location>
        <begin position="11"/>
        <end position="109"/>
    </location>
</feature>
<gene>
    <name evidence="2" type="ORF">GCM10025874_12530</name>
</gene>
<evidence type="ECO:0000259" key="1">
    <source>
        <dbReference type="Pfam" id="PF00535"/>
    </source>
</evidence>
<dbReference type="AlphaFoldDB" id="A0AA37UE03"/>
<dbReference type="Pfam" id="PF00535">
    <property type="entry name" value="Glycos_transf_2"/>
    <property type="match status" value="1"/>
</dbReference>
<dbReference type="PANTHER" id="PTHR43685:SF2">
    <property type="entry name" value="GLYCOSYLTRANSFERASE 2-LIKE DOMAIN-CONTAINING PROTEIN"/>
    <property type="match status" value="1"/>
</dbReference>
<evidence type="ECO:0000313" key="3">
    <source>
        <dbReference type="Proteomes" id="UP001157160"/>
    </source>
</evidence>
<dbReference type="Gene3D" id="3.90.550.10">
    <property type="entry name" value="Spore Coat Polysaccharide Biosynthesis Protein SpsA, Chain A"/>
    <property type="match status" value="1"/>
</dbReference>
<dbReference type="EMBL" id="BSUL01000001">
    <property type="protein sequence ID" value="GMA28000.1"/>
    <property type="molecule type" value="Genomic_DNA"/>
</dbReference>
<dbReference type="SUPFAM" id="SSF53448">
    <property type="entry name" value="Nucleotide-diphospho-sugar transferases"/>
    <property type="match status" value="1"/>
</dbReference>
<name>A0AA37UE03_9MICO</name>